<evidence type="ECO:0000256" key="4">
    <source>
        <dbReference type="ARBA" id="ARBA00022737"/>
    </source>
</evidence>
<comment type="subcellular location">
    <subcellularLocation>
        <location evidence="1">Target cell membrane</location>
    </subcellularLocation>
</comment>
<feature type="repeat" description="ANK" evidence="8">
    <location>
        <begin position="317"/>
        <end position="349"/>
    </location>
</feature>
<dbReference type="EMBL" id="OC860064">
    <property type="protein sequence ID" value="CAD7628229.1"/>
    <property type="molecule type" value="Genomic_DNA"/>
</dbReference>
<keyword evidence="3" id="KW-1052">Target cell membrane</keyword>
<dbReference type="SMART" id="SM00248">
    <property type="entry name" value="ANK"/>
    <property type="match status" value="5"/>
</dbReference>
<dbReference type="InterPro" id="IPR050745">
    <property type="entry name" value="Multifunctional_regulatory"/>
</dbReference>
<keyword evidence="7" id="KW-0472">Membrane</keyword>
<evidence type="ECO:0000256" key="1">
    <source>
        <dbReference type="ARBA" id="ARBA00004175"/>
    </source>
</evidence>
<evidence type="ECO:0000256" key="3">
    <source>
        <dbReference type="ARBA" id="ARBA00022537"/>
    </source>
</evidence>
<dbReference type="InterPro" id="IPR036770">
    <property type="entry name" value="Ankyrin_rpt-contain_sf"/>
</dbReference>
<dbReference type="InterPro" id="IPR002110">
    <property type="entry name" value="Ankyrin_rpt"/>
</dbReference>
<dbReference type="GO" id="GO:0006887">
    <property type="term" value="P:exocytosis"/>
    <property type="evidence" value="ECO:0007669"/>
    <property type="project" value="UniProtKB-KW"/>
</dbReference>
<feature type="repeat" description="ANK" evidence="8">
    <location>
        <begin position="284"/>
        <end position="316"/>
    </location>
</feature>
<keyword evidence="4" id="KW-0677">Repeat</keyword>
<keyword evidence="5" id="KW-0528">Neurotoxin</keyword>
<keyword evidence="5" id="KW-0800">Toxin</keyword>
<evidence type="ECO:0000256" key="9">
    <source>
        <dbReference type="SAM" id="MobiDB-lite"/>
    </source>
</evidence>
<dbReference type="Proteomes" id="UP000759131">
    <property type="component" value="Unassembled WGS sequence"/>
</dbReference>
<dbReference type="Gene3D" id="1.25.40.20">
    <property type="entry name" value="Ankyrin repeat-containing domain"/>
    <property type="match status" value="2"/>
</dbReference>
<feature type="repeat" description="ANK" evidence="8">
    <location>
        <begin position="350"/>
        <end position="374"/>
    </location>
</feature>
<evidence type="ECO:0000256" key="7">
    <source>
        <dbReference type="ARBA" id="ARBA00023298"/>
    </source>
</evidence>
<proteinExistence type="predicted"/>
<evidence type="ECO:0000313" key="11">
    <source>
        <dbReference type="Proteomes" id="UP000759131"/>
    </source>
</evidence>
<dbReference type="PANTHER" id="PTHR24189:SF50">
    <property type="entry name" value="ANKYRIN REPEAT AND SOCS BOX PROTEIN 2"/>
    <property type="match status" value="1"/>
</dbReference>
<feature type="non-terminal residue" evidence="10">
    <location>
        <position position="1"/>
    </location>
</feature>
<keyword evidence="2" id="KW-0268">Exocytosis</keyword>
<dbReference type="PANTHER" id="PTHR24189">
    <property type="entry name" value="MYOTROPHIN"/>
    <property type="match status" value="1"/>
</dbReference>
<keyword evidence="11" id="KW-1185">Reference proteome</keyword>
<evidence type="ECO:0000313" key="10">
    <source>
        <dbReference type="EMBL" id="CAD7628229.1"/>
    </source>
</evidence>
<feature type="repeat" description="ANK" evidence="8">
    <location>
        <begin position="384"/>
        <end position="416"/>
    </location>
</feature>
<evidence type="ECO:0000256" key="8">
    <source>
        <dbReference type="PROSITE-ProRule" id="PRU00023"/>
    </source>
</evidence>
<protein>
    <submittedName>
        <fullName evidence="10">Uncharacterized protein</fullName>
    </submittedName>
</protein>
<feature type="repeat" description="ANK" evidence="8">
    <location>
        <begin position="251"/>
        <end position="283"/>
    </location>
</feature>
<keyword evidence="6 8" id="KW-0040">ANK repeat</keyword>
<dbReference type="Pfam" id="PF00023">
    <property type="entry name" value="Ank"/>
    <property type="match status" value="2"/>
</dbReference>
<name>A0A7R9KRV3_9ACAR</name>
<dbReference type="PROSITE" id="PS50297">
    <property type="entry name" value="ANK_REP_REGION"/>
    <property type="match status" value="5"/>
</dbReference>
<evidence type="ECO:0000256" key="5">
    <source>
        <dbReference type="ARBA" id="ARBA00023028"/>
    </source>
</evidence>
<dbReference type="GO" id="GO:0044218">
    <property type="term" value="C:other organism cell membrane"/>
    <property type="evidence" value="ECO:0007669"/>
    <property type="project" value="UniProtKB-KW"/>
</dbReference>
<feature type="region of interest" description="Disordered" evidence="9">
    <location>
        <begin position="1"/>
        <end position="73"/>
    </location>
</feature>
<gene>
    <name evidence="10" type="ORF">OSB1V03_LOCUS8651</name>
</gene>
<dbReference type="AlphaFoldDB" id="A0A7R9KRV3"/>
<dbReference type="EMBL" id="CAJPIZ010005489">
    <property type="protein sequence ID" value="CAG2108659.1"/>
    <property type="molecule type" value="Genomic_DNA"/>
</dbReference>
<dbReference type="OrthoDB" id="6516445at2759"/>
<dbReference type="GO" id="GO:0044231">
    <property type="term" value="C:host cell presynaptic membrane"/>
    <property type="evidence" value="ECO:0007669"/>
    <property type="project" value="UniProtKB-KW"/>
</dbReference>
<evidence type="ECO:0000256" key="6">
    <source>
        <dbReference type="ARBA" id="ARBA00023043"/>
    </source>
</evidence>
<organism evidence="10">
    <name type="scientific">Medioppia subpectinata</name>
    <dbReference type="NCBI Taxonomy" id="1979941"/>
    <lineage>
        <taxon>Eukaryota</taxon>
        <taxon>Metazoa</taxon>
        <taxon>Ecdysozoa</taxon>
        <taxon>Arthropoda</taxon>
        <taxon>Chelicerata</taxon>
        <taxon>Arachnida</taxon>
        <taxon>Acari</taxon>
        <taxon>Acariformes</taxon>
        <taxon>Sarcoptiformes</taxon>
        <taxon>Oribatida</taxon>
        <taxon>Brachypylina</taxon>
        <taxon>Oppioidea</taxon>
        <taxon>Oppiidae</taxon>
        <taxon>Medioppia</taxon>
    </lineage>
</organism>
<sequence length="436" mass="48614">MRLMAPEEYLTSKKTKPKIIQLDDNEDNDNQSPHQENRPLINANEFHNSIEPTREMTPNGIPSAPPEEEYRPTGLADNNTRTLFMQKTASLSFLISYAITQSTAKAFLYAMGSSDLCDLGVVLGSRGRLDFTKWRYISLIPLSMIGSSILAPSILGLSVKHTIWPSIIMTSANTYLAANTVPVIRHNDLKLEPSEYVFAVSQLYLNPEQSIRYRIKKWFLGQIDEMVISIALNELTLILDIKLQSRAGDSTDRTPLHWASSDGKRDLVLKLVTEGADIDATDEMGWTPLMIAVSAGHQPVVELLVEKKADMNAVNTTGQSALHYAASKDRLDIARYLIDSGAHINLRDKLNQTPLHRSASKGNQKIVELLLSRSDIQLNPQDVVGNTPLHLSCEEERTEVAKVLIKAKALTDIQNKDKKLAFDLCLNESVKRLLSN</sequence>
<keyword evidence="7" id="KW-1053">Target membrane</keyword>
<dbReference type="SUPFAM" id="SSF48403">
    <property type="entry name" value="Ankyrin repeat"/>
    <property type="match status" value="1"/>
</dbReference>
<dbReference type="Pfam" id="PF12796">
    <property type="entry name" value="Ank_2"/>
    <property type="match status" value="1"/>
</dbReference>
<accession>A0A7R9KRV3</accession>
<dbReference type="PROSITE" id="PS50088">
    <property type="entry name" value="ANK_REPEAT"/>
    <property type="match status" value="5"/>
</dbReference>
<keyword evidence="5" id="KW-0638">Presynaptic neurotoxin</keyword>
<reference evidence="10" key="1">
    <citation type="submission" date="2020-11" db="EMBL/GenBank/DDBJ databases">
        <authorList>
            <person name="Tran Van P."/>
        </authorList>
    </citation>
    <scope>NUCLEOTIDE SEQUENCE</scope>
</reference>
<evidence type="ECO:0000256" key="2">
    <source>
        <dbReference type="ARBA" id="ARBA00022483"/>
    </source>
</evidence>